<dbReference type="Pfam" id="PF00642">
    <property type="entry name" value="zf-CCCH"/>
    <property type="match status" value="2"/>
</dbReference>
<feature type="compositionally biased region" description="Low complexity" evidence="6">
    <location>
        <begin position="275"/>
        <end position="288"/>
    </location>
</feature>
<dbReference type="InterPro" id="IPR036855">
    <property type="entry name" value="Znf_CCCH_sf"/>
</dbReference>
<feature type="region of interest" description="Disordered" evidence="6">
    <location>
        <begin position="232"/>
        <end position="333"/>
    </location>
</feature>
<dbReference type="GO" id="GO:0003729">
    <property type="term" value="F:mRNA binding"/>
    <property type="evidence" value="ECO:0007669"/>
    <property type="project" value="InterPro"/>
</dbReference>
<evidence type="ECO:0000256" key="4">
    <source>
        <dbReference type="ARBA" id="ARBA00022833"/>
    </source>
</evidence>
<accession>A0A034VLF3</accession>
<feature type="zinc finger region" description="C3H1-type" evidence="5">
    <location>
        <begin position="135"/>
        <end position="163"/>
    </location>
</feature>
<feature type="zinc finger region" description="C3H1-type" evidence="5">
    <location>
        <begin position="173"/>
        <end position="201"/>
    </location>
</feature>
<feature type="compositionally biased region" description="Pro residues" evidence="6">
    <location>
        <begin position="262"/>
        <end position="274"/>
    </location>
</feature>
<dbReference type="SMART" id="SM00356">
    <property type="entry name" value="ZnF_C3H1"/>
    <property type="match status" value="2"/>
</dbReference>
<gene>
    <name evidence="8" type="primary">TIS1</name>
</gene>
<dbReference type="AlphaFoldDB" id="A0A034VLF3"/>
<dbReference type="OrthoDB" id="410307at2759"/>
<dbReference type="PANTHER" id="PTHR12547:SF18">
    <property type="entry name" value="PROTEIN TIS11"/>
    <property type="match status" value="1"/>
</dbReference>
<dbReference type="PROSITE" id="PS50103">
    <property type="entry name" value="ZF_C3H1"/>
    <property type="match status" value="2"/>
</dbReference>
<evidence type="ECO:0000259" key="7">
    <source>
        <dbReference type="PROSITE" id="PS50103"/>
    </source>
</evidence>
<proteinExistence type="predicted"/>
<keyword evidence="2" id="KW-0677">Repeat</keyword>
<dbReference type="EMBL" id="GAKP01016000">
    <property type="protein sequence ID" value="JAC42952.1"/>
    <property type="molecule type" value="Transcribed_RNA"/>
</dbReference>
<evidence type="ECO:0000256" key="2">
    <source>
        <dbReference type="ARBA" id="ARBA00022737"/>
    </source>
</evidence>
<evidence type="ECO:0000256" key="5">
    <source>
        <dbReference type="PROSITE-ProRule" id="PRU00723"/>
    </source>
</evidence>
<dbReference type="FunFam" id="4.10.1000.10:FF:000001">
    <property type="entry name" value="zinc finger CCCH domain-containing protein 15-like"/>
    <property type="match status" value="1"/>
</dbReference>
<name>A0A034VLF3_BACDO</name>
<reference evidence="8" key="1">
    <citation type="journal article" date="2014" name="BMC Genomics">
        <title>Characterizing the developmental transcriptome of the oriental fruit fly, Bactrocera dorsalis (Diptera: Tephritidae) through comparative genomic analysis with Drosophila melanogaster utilizing modENCODE datasets.</title>
        <authorList>
            <person name="Geib S.M."/>
            <person name="Calla B."/>
            <person name="Hall B."/>
            <person name="Hou S."/>
            <person name="Manoukis N.C."/>
        </authorList>
    </citation>
    <scope>NUCLEOTIDE SEQUENCE</scope>
    <source>
        <strain evidence="8">Punador</strain>
    </source>
</reference>
<dbReference type="Gene3D" id="4.10.1000.10">
    <property type="entry name" value="Zinc finger, CCCH-type"/>
    <property type="match status" value="2"/>
</dbReference>
<dbReference type="EMBL" id="GAKP01015998">
    <property type="protein sequence ID" value="JAC42954.1"/>
    <property type="molecule type" value="Transcribed_RNA"/>
</dbReference>
<keyword evidence="3 5" id="KW-0863">Zinc-finger</keyword>
<dbReference type="InterPro" id="IPR000571">
    <property type="entry name" value="Znf_CCCH"/>
</dbReference>
<organism evidence="8">
    <name type="scientific">Bactrocera dorsalis</name>
    <name type="common">Oriental fruit fly</name>
    <name type="synonym">Dacus dorsalis</name>
    <dbReference type="NCBI Taxonomy" id="27457"/>
    <lineage>
        <taxon>Eukaryota</taxon>
        <taxon>Metazoa</taxon>
        <taxon>Ecdysozoa</taxon>
        <taxon>Arthropoda</taxon>
        <taxon>Hexapoda</taxon>
        <taxon>Insecta</taxon>
        <taxon>Pterygota</taxon>
        <taxon>Neoptera</taxon>
        <taxon>Endopterygota</taxon>
        <taxon>Diptera</taxon>
        <taxon>Brachycera</taxon>
        <taxon>Muscomorpha</taxon>
        <taxon>Tephritoidea</taxon>
        <taxon>Tephritidae</taxon>
        <taxon>Bactrocera</taxon>
        <taxon>Bactrocera</taxon>
    </lineage>
</organism>
<feature type="domain" description="C3H1-type" evidence="7">
    <location>
        <begin position="173"/>
        <end position="201"/>
    </location>
</feature>
<dbReference type="InterPro" id="IPR045877">
    <property type="entry name" value="ZFP36-like"/>
</dbReference>
<feature type="domain" description="C3H1-type" evidence="7">
    <location>
        <begin position="135"/>
        <end position="163"/>
    </location>
</feature>
<protein>
    <submittedName>
        <fullName evidence="8">Protein TIS11</fullName>
    </submittedName>
</protein>
<evidence type="ECO:0000256" key="6">
    <source>
        <dbReference type="SAM" id="MobiDB-lite"/>
    </source>
</evidence>
<keyword evidence="4 5" id="KW-0862">Zinc</keyword>
<dbReference type="FunFam" id="4.10.1000.10:FF:000002">
    <property type="entry name" value="Zinc finger protein 36, C3H1 type-like 1"/>
    <property type="match status" value="1"/>
</dbReference>
<evidence type="ECO:0000313" key="8">
    <source>
        <dbReference type="EMBL" id="JAC42952.1"/>
    </source>
</evidence>
<dbReference type="SUPFAM" id="SSF90229">
    <property type="entry name" value="CCCH zinc finger"/>
    <property type="match status" value="2"/>
</dbReference>
<evidence type="ECO:0000256" key="1">
    <source>
        <dbReference type="ARBA" id="ARBA00022723"/>
    </source>
</evidence>
<sequence>MSAAIIQQKSTNNSSLIYFECGDIFKANQSNDQQQHIRSSRTVSNNGDIITSEMDDSVKAADQKVKLDIKKDSDQCRPHTALTRTISQPQPQAQHEANVESYVTTILENFGNLNLHRKLERTQSEPLPQQVNTSRYKTELCRPFEEAGECKYGEKCQFAHGYHELRNLQRHPKYKTEYCRTFHSVGFCPYGPRCHFVHNADEARALQQMQQQQQQQQMMQAGGVVGGPGVGMVGGPNVMGPPTPHTLQQQIMQSAARASPPIRSPQPTPSPRSAPSPRAGGPSASPRAQPSPHHVMSHSPAPGPPHDGGLHNHVGGMHAPHQSPLPGGVSQDVGVGGVVGGGVVGGAGPGQAVADASDQLTKFVEQL</sequence>
<evidence type="ECO:0000256" key="3">
    <source>
        <dbReference type="ARBA" id="ARBA00022771"/>
    </source>
</evidence>
<dbReference type="GO" id="GO:0008270">
    <property type="term" value="F:zinc ion binding"/>
    <property type="evidence" value="ECO:0007669"/>
    <property type="project" value="UniProtKB-KW"/>
</dbReference>
<dbReference type="PANTHER" id="PTHR12547">
    <property type="entry name" value="CCCH ZINC FINGER/TIS11-RELATED"/>
    <property type="match status" value="1"/>
</dbReference>
<keyword evidence="1 5" id="KW-0479">Metal-binding</keyword>